<dbReference type="InterPro" id="IPR002347">
    <property type="entry name" value="SDR_fam"/>
</dbReference>
<sequence>MTLSTPPGSAIVTGAGSGINPALCNPPSSERRPRSSSNNNEQSPAHERCSFERMSASGPNSELCLLWLRRSLALLALPMYAIAKRGILALMQSLASLEAAGIRVTAVAPGIVKTPIWSQDKLALVDESVDEWVTKPYMQSRSTGCF</sequence>
<dbReference type="VEuPathDB" id="FungiDB:BO97DRAFT_447404"/>
<dbReference type="EMBL" id="KZ824364">
    <property type="protein sequence ID" value="RAL06664.1"/>
    <property type="molecule type" value="Genomic_DNA"/>
</dbReference>
<proteinExistence type="inferred from homology"/>
<protein>
    <recommendedName>
        <fullName evidence="6">NAD(P)-binding protein</fullName>
    </recommendedName>
</protein>
<dbReference type="GO" id="GO:0005737">
    <property type="term" value="C:cytoplasm"/>
    <property type="evidence" value="ECO:0007669"/>
    <property type="project" value="TreeGrafter"/>
</dbReference>
<evidence type="ECO:0000256" key="2">
    <source>
        <dbReference type="ARBA" id="ARBA00023002"/>
    </source>
</evidence>
<evidence type="ECO:0000313" key="5">
    <source>
        <dbReference type="Proteomes" id="UP000248961"/>
    </source>
</evidence>
<keyword evidence="2" id="KW-0560">Oxidoreductase</keyword>
<reference evidence="4 5" key="1">
    <citation type="submission" date="2018-02" db="EMBL/GenBank/DDBJ databases">
        <title>The genomes of Aspergillus section Nigri reveals drivers in fungal speciation.</title>
        <authorList>
            <consortium name="DOE Joint Genome Institute"/>
            <person name="Vesth T.C."/>
            <person name="Nybo J."/>
            <person name="Theobald S."/>
            <person name="Brandl J."/>
            <person name="Frisvad J.C."/>
            <person name="Nielsen K.F."/>
            <person name="Lyhne E.K."/>
            <person name="Kogle M.E."/>
            <person name="Kuo A."/>
            <person name="Riley R."/>
            <person name="Clum A."/>
            <person name="Nolan M."/>
            <person name="Lipzen A."/>
            <person name="Salamov A."/>
            <person name="Henrissat B."/>
            <person name="Wiebenga A."/>
            <person name="De vries R.P."/>
            <person name="Grigoriev I.V."/>
            <person name="Mortensen U.H."/>
            <person name="Andersen M.R."/>
            <person name="Baker S.E."/>
        </authorList>
    </citation>
    <scope>NUCLEOTIDE SEQUENCE [LARGE SCALE GENOMIC DNA]</scope>
    <source>
        <strain evidence="4 5">CBS 101889</strain>
    </source>
</reference>
<dbReference type="GeneID" id="37203064"/>
<name>A0A395HK76_ASPHC</name>
<feature type="region of interest" description="Disordered" evidence="3">
    <location>
        <begin position="1"/>
        <end position="57"/>
    </location>
</feature>
<gene>
    <name evidence="4" type="ORF">BO97DRAFT_447404</name>
</gene>
<dbReference type="RefSeq" id="XP_025545818.1">
    <property type="nucleotide sequence ID" value="XM_025698775.1"/>
</dbReference>
<dbReference type="InterPro" id="IPR036291">
    <property type="entry name" value="NAD(P)-bd_dom_sf"/>
</dbReference>
<evidence type="ECO:0000313" key="4">
    <source>
        <dbReference type="EMBL" id="RAL06664.1"/>
    </source>
</evidence>
<evidence type="ECO:0000256" key="1">
    <source>
        <dbReference type="ARBA" id="ARBA00006484"/>
    </source>
</evidence>
<organism evidence="4 5">
    <name type="scientific">Aspergillus homomorphus (strain CBS 101889)</name>
    <dbReference type="NCBI Taxonomy" id="1450537"/>
    <lineage>
        <taxon>Eukaryota</taxon>
        <taxon>Fungi</taxon>
        <taxon>Dikarya</taxon>
        <taxon>Ascomycota</taxon>
        <taxon>Pezizomycotina</taxon>
        <taxon>Eurotiomycetes</taxon>
        <taxon>Eurotiomycetidae</taxon>
        <taxon>Eurotiales</taxon>
        <taxon>Aspergillaceae</taxon>
        <taxon>Aspergillus</taxon>
        <taxon>Aspergillus subgen. Circumdati</taxon>
    </lineage>
</organism>
<dbReference type="Pfam" id="PF13561">
    <property type="entry name" value="adh_short_C2"/>
    <property type="match status" value="1"/>
</dbReference>
<dbReference type="STRING" id="1450537.A0A395HK76"/>
<dbReference type="AlphaFoldDB" id="A0A395HK76"/>
<evidence type="ECO:0000256" key="3">
    <source>
        <dbReference type="SAM" id="MobiDB-lite"/>
    </source>
</evidence>
<dbReference type="Gene3D" id="3.40.50.720">
    <property type="entry name" value="NAD(P)-binding Rossmann-like Domain"/>
    <property type="match status" value="1"/>
</dbReference>
<keyword evidence="5" id="KW-1185">Reference proteome</keyword>
<dbReference type="PANTHER" id="PTHR44229">
    <property type="entry name" value="15-HYDROXYPROSTAGLANDIN DEHYDROGENASE [NAD(+)]"/>
    <property type="match status" value="1"/>
</dbReference>
<accession>A0A395HK76</accession>
<evidence type="ECO:0008006" key="6">
    <source>
        <dbReference type="Google" id="ProtNLM"/>
    </source>
</evidence>
<comment type="similarity">
    <text evidence="1">Belongs to the short-chain dehydrogenases/reductases (SDR) family.</text>
</comment>
<dbReference type="SUPFAM" id="SSF51735">
    <property type="entry name" value="NAD(P)-binding Rossmann-fold domains"/>
    <property type="match status" value="1"/>
</dbReference>
<dbReference type="GO" id="GO:0016616">
    <property type="term" value="F:oxidoreductase activity, acting on the CH-OH group of donors, NAD or NADP as acceptor"/>
    <property type="evidence" value="ECO:0007669"/>
    <property type="project" value="TreeGrafter"/>
</dbReference>
<dbReference type="OrthoDB" id="5296at2759"/>
<dbReference type="PANTHER" id="PTHR44229:SF4">
    <property type="entry name" value="15-HYDROXYPROSTAGLANDIN DEHYDROGENASE [NAD(+)]"/>
    <property type="match status" value="1"/>
</dbReference>
<dbReference type="Proteomes" id="UP000248961">
    <property type="component" value="Unassembled WGS sequence"/>
</dbReference>